<evidence type="ECO:0000313" key="4">
    <source>
        <dbReference type="Proteomes" id="UP000225605"/>
    </source>
</evidence>
<reference evidence="3 5" key="2">
    <citation type="submission" date="2018-09" db="EMBL/GenBank/DDBJ databases">
        <title>Genomic Encyclopedia of Archaeal and Bacterial Type Strains, Phase II (KMG-II): from individual species to whole genera.</title>
        <authorList>
            <person name="Goeker M."/>
        </authorList>
    </citation>
    <scope>NUCLEOTIDE SEQUENCE [LARGE SCALE GENOMIC DNA]</scope>
    <source>
        <strain evidence="3 5">DSM 16337</strain>
    </source>
</reference>
<evidence type="ECO:0000313" key="2">
    <source>
        <dbReference type="EMBL" id="PHM21971.1"/>
    </source>
</evidence>
<dbReference type="RefSeq" id="WP_099134126.1">
    <property type="nucleotide sequence ID" value="NZ_CAWNOJ010000077.1"/>
</dbReference>
<dbReference type="Pfam" id="PF02413">
    <property type="entry name" value="Caudo_TAP"/>
    <property type="match status" value="1"/>
</dbReference>
<dbReference type="OrthoDB" id="8596093at2"/>
<organism evidence="2 4">
    <name type="scientific">Xenorhabdus ehlersii</name>
    <dbReference type="NCBI Taxonomy" id="290111"/>
    <lineage>
        <taxon>Bacteria</taxon>
        <taxon>Pseudomonadati</taxon>
        <taxon>Pseudomonadota</taxon>
        <taxon>Gammaproteobacteria</taxon>
        <taxon>Enterobacterales</taxon>
        <taxon>Morganellaceae</taxon>
        <taxon>Xenorhabdus</taxon>
    </lineage>
</organism>
<sequence length="143" mass="15893">MKNYLFSCSTLSFYPVSLLAEYKTAGTLPDDVIPVADAVFLEFSQSKSGKLRGADSYGMPCWVDIPPPPPPTPEELRQQAEQQKSSLRQQADMAITPLQDAVDLDMATDAEKSALTEWRKYRVLLNRVDCSAAPNIDWPKAPE</sequence>
<proteinExistence type="predicted"/>
<dbReference type="AlphaFoldDB" id="A0A2D0IJP1"/>
<evidence type="ECO:0000256" key="1">
    <source>
        <dbReference type="SAM" id="MobiDB-lite"/>
    </source>
</evidence>
<name>A0A2D0IJP1_9GAMM</name>
<gene>
    <name evidence="3" type="ORF">BDE27_3295</name>
    <name evidence="2" type="ORF">Xehl_04054</name>
</gene>
<comment type="caution">
    <text evidence="2">The sequence shown here is derived from an EMBL/GenBank/DDBJ whole genome shotgun (WGS) entry which is preliminary data.</text>
</comment>
<feature type="compositionally biased region" description="Polar residues" evidence="1">
    <location>
        <begin position="79"/>
        <end position="89"/>
    </location>
</feature>
<protein>
    <submittedName>
        <fullName evidence="2">Phage tail fiber assembly</fullName>
    </submittedName>
    <submittedName>
        <fullName evidence="3">Virus tail fiber assembly protein lambda gpK</fullName>
    </submittedName>
</protein>
<dbReference type="EMBL" id="RAQI01000005">
    <property type="protein sequence ID" value="RKE88651.1"/>
    <property type="molecule type" value="Genomic_DNA"/>
</dbReference>
<keyword evidence="5" id="KW-1185">Reference proteome</keyword>
<reference evidence="2 4" key="1">
    <citation type="journal article" date="2017" name="Nat. Microbiol.">
        <title>Natural product diversity associated with the nematode symbionts Photorhabdus and Xenorhabdus.</title>
        <authorList>
            <person name="Tobias N.J."/>
            <person name="Wolff H."/>
            <person name="Djahanschiri B."/>
            <person name="Grundmann F."/>
            <person name="Kronenwerth M."/>
            <person name="Shi Y.M."/>
            <person name="Simonyi S."/>
            <person name="Grun P."/>
            <person name="Shapiro-Ilan D."/>
            <person name="Pidot S.J."/>
            <person name="Stinear T.P."/>
            <person name="Ebersberger I."/>
            <person name="Bode H.B."/>
        </authorList>
    </citation>
    <scope>NUCLEOTIDE SEQUENCE [LARGE SCALE GENOMIC DNA]</scope>
    <source>
        <strain evidence="2 4">DSM 16337</strain>
    </source>
</reference>
<dbReference type="Proteomes" id="UP000283568">
    <property type="component" value="Unassembled WGS sequence"/>
</dbReference>
<accession>A0A2D0IJP1</accession>
<dbReference type="PANTHER" id="PTHR34413:SF2">
    <property type="entry name" value="PROPHAGE TAIL FIBER ASSEMBLY PROTEIN HOMOLOG TFAE-RELATED"/>
    <property type="match status" value="1"/>
</dbReference>
<dbReference type="EMBL" id="NIBT01000061">
    <property type="protein sequence ID" value="PHM21971.1"/>
    <property type="molecule type" value="Genomic_DNA"/>
</dbReference>
<dbReference type="Proteomes" id="UP000225605">
    <property type="component" value="Unassembled WGS sequence"/>
</dbReference>
<feature type="region of interest" description="Disordered" evidence="1">
    <location>
        <begin position="64"/>
        <end position="92"/>
    </location>
</feature>
<dbReference type="InterPro" id="IPR003458">
    <property type="entry name" value="Phage_T4_Gp38_tail_assem"/>
</dbReference>
<evidence type="ECO:0000313" key="5">
    <source>
        <dbReference type="Proteomes" id="UP000283568"/>
    </source>
</evidence>
<dbReference type="PANTHER" id="PTHR34413">
    <property type="entry name" value="PROPHAGE TAIL FIBER ASSEMBLY PROTEIN HOMOLOG TFAE-RELATED-RELATED"/>
    <property type="match status" value="1"/>
</dbReference>
<evidence type="ECO:0000313" key="3">
    <source>
        <dbReference type="EMBL" id="RKE88651.1"/>
    </source>
</evidence>
<dbReference type="InterPro" id="IPR051220">
    <property type="entry name" value="TFA_Chaperone"/>
</dbReference>